<sequence length="338" mass="37284">MILPTGSSLVLRDLASECLSGEVCLQRIAHPALPAPQSTSSMSIVNAGTLDTSFTENKDVLEAKAANTDSSANEDAARSRLKRILCNDDNCSQSSDWLMFVPNAPVAWVLGSLALLLSLPLFSFEFILNSQGKKITCSLWFAGCAMIEIFISLFLRASLTLDSGNKLAIYKAHLFFNYHGALQLVAFLTSRMWLMSRHGNDPNANFTVLRTVNFKANPGETGANNITAANVIVTILYIVGICKMFAQDKAKEVAGIHLIEAALLFVLLILCATTLYFAVVGRRQFCKLTHPARLLFILTWVMVVLWHSFMLARAFVPINNVARTSEVMFYMLNFAPIF</sequence>
<keyword evidence="3" id="KW-1185">Reference proteome</keyword>
<comment type="caution">
    <text evidence="2">The sequence shown here is derived from an EMBL/GenBank/DDBJ whole genome shotgun (WGS) entry which is preliminary data.</text>
</comment>
<feature type="transmembrane region" description="Helical" evidence="1">
    <location>
        <begin position="106"/>
        <end position="128"/>
    </location>
</feature>
<dbReference type="EMBL" id="JANBUW010001234">
    <property type="protein sequence ID" value="KAJ2843970.1"/>
    <property type="molecule type" value="Genomic_DNA"/>
</dbReference>
<dbReference type="AlphaFoldDB" id="A0A9W8LVF5"/>
<feature type="transmembrane region" description="Helical" evidence="1">
    <location>
        <begin position="292"/>
        <end position="316"/>
    </location>
</feature>
<dbReference type="Proteomes" id="UP001139887">
    <property type="component" value="Unassembled WGS sequence"/>
</dbReference>
<feature type="transmembrane region" description="Helical" evidence="1">
    <location>
        <begin position="258"/>
        <end position="280"/>
    </location>
</feature>
<dbReference type="OrthoDB" id="5541482at2759"/>
<keyword evidence="1" id="KW-0812">Transmembrane</keyword>
<feature type="transmembrane region" description="Helical" evidence="1">
    <location>
        <begin position="226"/>
        <end position="246"/>
    </location>
</feature>
<reference evidence="2" key="1">
    <citation type="submission" date="2022-07" db="EMBL/GenBank/DDBJ databases">
        <title>Phylogenomic reconstructions and comparative analyses of Kickxellomycotina fungi.</title>
        <authorList>
            <person name="Reynolds N.K."/>
            <person name="Stajich J.E."/>
            <person name="Barry K."/>
            <person name="Grigoriev I.V."/>
            <person name="Crous P."/>
            <person name="Smith M.E."/>
        </authorList>
    </citation>
    <scope>NUCLEOTIDE SEQUENCE</scope>
    <source>
        <strain evidence="2">NRRL 1566</strain>
    </source>
</reference>
<feature type="transmembrane region" description="Helical" evidence="1">
    <location>
        <begin position="175"/>
        <end position="194"/>
    </location>
</feature>
<gene>
    <name evidence="2" type="ORF">IWW36_005361</name>
</gene>
<evidence type="ECO:0000313" key="3">
    <source>
        <dbReference type="Proteomes" id="UP001139887"/>
    </source>
</evidence>
<feature type="non-terminal residue" evidence="2">
    <location>
        <position position="338"/>
    </location>
</feature>
<protein>
    <submittedName>
        <fullName evidence="2">Uncharacterized protein</fullName>
    </submittedName>
</protein>
<feature type="transmembrane region" description="Helical" evidence="1">
    <location>
        <begin position="135"/>
        <end position="155"/>
    </location>
</feature>
<evidence type="ECO:0000313" key="2">
    <source>
        <dbReference type="EMBL" id="KAJ2843970.1"/>
    </source>
</evidence>
<keyword evidence="1" id="KW-0472">Membrane</keyword>
<organism evidence="2 3">
    <name type="scientific">Coemansia brasiliensis</name>
    <dbReference type="NCBI Taxonomy" id="2650707"/>
    <lineage>
        <taxon>Eukaryota</taxon>
        <taxon>Fungi</taxon>
        <taxon>Fungi incertae sedis</taxon>
        <taxon>Zoopagomycota</taxon>
        <taxon>Kickxellomycotina</taxon>
        <taxon>Kickxellomycetes</taxon>
        <taxon>Kickxellales</taxon>
        <taxon>Kickxellaceae</taxon>
        <taxon>Coemansia</taxon>
    </lineage>
</organism>
<evidence type="ECO:0000256" key="1">
    <source>
        <dbReference type="SAM" id="Phobius"/>
    </source>
</evidence>
<proteinExistence type="predicted"/>
<keyword evidence="1" id="KW-1133">Transmembrane helix</keyword>
<accession>A0A9W8LVF5</accession>
<name>A0A9W8LVF5_9FUNG</name>